<feature type="compositionally biased region" description="Polar residues" evidence="1">
    <location>
        <begin position="44"/>
        <end position="58"/>
    </location>
</feature>
<protein>
    <submittedName>
        <fullName evidence="2">Uncharacterized protein</fullName>
    </submittedName>
</protein>
<sequence>MVQSPESSSTQRKRRRDDHFPDSPSDLNPWNFIPEHHPLHLLSSKFSAVPSSQTQKLKSASSRTASPTRSARQSPFSRNSPKLKRLRVSPASQRAPPEGEAEEEDKQDGEDYHMVISSPTTQSRPPVRLPERCHVCSRVQSLVMPSFGTITVCAVCDERTCYVCTRKCDNCDETVCSKCSEEKEVHSFCRRCMLAWKESRGGAPGMM</sequence>
<comment type="caution">
    <text evidence="2">The sequence shown here is derived from an EMBL/GenBank/DDBJ whole genome shotgun (WGS) entry which is preliminary data.</text>
</comment>
<proteinExistence type="predicted"/>
<feature type="region of interest" description="Disordered" evidence="1">
    <location>
        <begin position="1"/>
        <end position="111"/>
    </location>
</feature>
<accession>A0ABR3GWL7</accession>
<feature type="compositionally biased region" description="Low complexity" evidence="1">
    <location>
        <begin position="59"/>
        <end position="74"/>
    </location>
</feature>
<dbReference type="Proteomes" id="UP001447188">
    <property type="component" value="Unassembled WGS sequence"/>
</dbReference>
<keyword evidence="3" id="KW-1185">Reference proteome</keyword>
<dbReference type="EMBL" id="JBBBZM010000004">
    <property type="protein sequence ID" value="KAL0640356.1"/>
    <property type="molecule type" value="Genomic_DNA"/>
</dbReference>
<gene>
    <name evidence="2" type="ORF">Q9L58_000637</name>
</gene>
<name>A0ABR3GWL7_9PEZI</name>
<feature type="compositionally biased region" description="Polar residues" evidence="1">
    <location>
        <begin position="1"/>
        <end position="10"/>
    </location>
</feature>
<evidence type="ECO:0000313" key="3">
    <source>
        <dbReference type="Proteomes" id="UP001447188"/>
    </source>
</evidence>
<organism evidence="2 3">
    <name type="scientific">Discina gigas</name>
    <dbReference type="NCBI Taxonomy" id="1032678"/>
    <lineage>
        <taxon>Eukaryota</taxon>
        <taxon>Fungi</taxon>
        <taxon>Dikarya</taxon>
        <taxon>Ascomycota</taxon>
        <taxon>Pezizomycotina</taxon>
        <taxon>Pezizomycetes</taxon>
        <taxon>Pezizales</taxon>
        <taxon>Discinaceae</taxon>
        <taxon>Discina</taxon>
    </lineage>
</organism>
<evidence type="ECO:0000256" key="1">
    <source>
        <dbReference type="SAM" id="MobiDB-lite"/>
    </source>
</evidence>
<reference evidence="2 3" key="1">
    <citation type="submission" date="2024-02" db="EMBL/GenBank/DDBJ databases">
        <title>Discinaceae phylogenomics.</title>
        <authorList>
            <person name="Dirks A.C."/>
            <person name="James T.Y."/>
        </authorList>
    </citation>
    <scope>NUCLEOTIDE SEQUENCE [LARGE SCALE GENOMIC DNA]</scope>
    <source>
        <strain evidence="2 3">ACD0624</strain>
    </source>
</reference>
<evidence type="ECO:0000313" key="2">
    <source>
        <dbReference type="EMBL" id="KAL0640356.1"/>
    </source>
</evidence>
<feature type="compositionally biased region" description="Acidic residues" evidence="1">
    <location>
        <begin position="99"/>
        <end position="108"/>
    </location>
</feature>